<protein>
    <submittedName>
        <fullName evidence="2">Uncharacterized protein</fullName>
    </submittedName>
</protein>
<evidence type="ECO:0000313" key="2">
    <source>
        <dbReference type="EMBL" id="BAC97153.1"/>
    </source>
</evidence>
<evidence type="ECO:0000256" key="1">
    <source>
        <dbReference type="SAM" id="Phobius"/>
    </source>
</evidence>
<keyword evidence="1" id="KW-1133">Transmembrane helix</keyword>
<proteinExistence type="predicted"/>
<keyword evidence="1" id="KW-0812">Transmembrane</keyword>
<sequence length="62" mass="6860">MRALYVMDSISLKLASRGYLGIRPAFSNFSSLKKGESISVCNIIINISVVFLILPNVYSVCF</sequence>
<gene>
    <name evidence="2" type="ordered locus">VVA1127</name>
</gene>
<accession>Q7MDA9</accession>
<keyword evidence="1" id="KW-0472">Membrane</keyword>
<dbReference type="HOGENOM" id="CLU_2903172_0_0_6"/>
<organism evidence="2 3">
    <name type="scientific">Vibrio vulnificus (strain YJ016)</name>
    <dbReference type="NCBI Taxonomy" id="196600"/>
    <lineage>
        <taxon>Bacteria</taxon>
        <taxon>Pseudomonadati</taxon>
        <taxon>Pseudomonadota</taxon>
        <taxon>Gammaproteobacteria</taxon>
        <taxon>Vibrionales</taxon>
        <taxon>Vibrionaceae</taxon>
        <taxon>Vibrio</taxon>
    </lineage>
</organism>
<feature type="transmembrane region" description="Helical" evidence="1">
    <location>
        <begin position="38"/>
        <end position="58"/>
    </location>
</feature>
<reference evidence="2 3" key="1">
    <citation type="journal article" date="2003" name="Genome Res.">
        <title>Comparative genome analysis of Vibrio vulnificus, a marine pathogen.</title>
        <authorList>
            <person name="Chen C.Y."/>
            <person name="Wu K.M."/>
            <person name="Chang Y.C."/>
            <person name="Chang C.H."/>
            <person name="Tsai H.C."/>
            <person name="Liao T.L."/>
            <person name="Liu Y.M."/>
            <person name="Chen H.J."/>
            <person name="Shen A.B."/>
            <person name="Li J.C."/>
            <person name="Su T.L."/>
            <person name="Shao C.P."/>
            <person name="Lee C.T."/>
            <person name="Hor L.I."/>
            <person name="Tsai S.F."/>
        </authorList>
    </citation>
    <scope>NUCLEOTIDE SEQUENCE [LARGE SCALE GENOMIC DNA]</scope>
    <source>
        <strain evidence="2 3">YJ016</strain>
    </source>
</reference>
<dbReference type="AlphaFoldDB" id="Q7MDA9"/>
<dbReference type="Proteomes" id="UP000002675">
    <property type="component" value="Chromosome II"/>
</dbReference>
<evidence type="ECO:0000313" key="3">
    <source>
        <dbReference type="Proteomes" id="UP000002675"/>
    </source>
</evidence>
<name>Q7MDA9_VIBVY</name>
<dbReference type="KEGG" id="vvy:VVA1127"/>
<dbReference type="EMBL" id="BA000038">
    <property type="protein sequence ID" value="BAC97153.1"/>
    <property type="molecule type" value="Genomic_DNA"/>
</dbReference>